<dbReference type="Pfam" id="PF13472">
    <property type="entry name" value="Lipase_GDSL_2"/>
    <property type="match status" value="1"/>
</dbReference>
<gene>
    <name evidence="2" type="ORF">phiLN25_038</name>
</gene>
<protein>
    <recommendedName>
        <fullName evidence="1">SGNH hydrolase-type esterase domain-containing protein</fullName>
    </recommendedName>
</protein>
<dbReference type="SUPFAM" id="SSF52266">
    <property type="entry name" value="SGNH hydrolase"/>
    <property type="match status" value="1"/>
</dbReference>
<dbReference type="InterPro" id="IPR036514">
    <property type="entry name" value="SGNH_hydro_sf"/>
</dbReference>
<dbReference type="InterPro" id="IPR013830">
    <property type="entry name" value="SGNH_hydro"/>
</dbReference>
<sequence>MSKQWVDGELITADKLNEKVSPIYLKTTFFNNDKRNNDYSVISAGNDLYILNDIINKPGVINITGKFVTGTINLYLLRKNGNSFIVVDKETKTITDDGWNDIVTDFYAKGTGDEYIGIIGKVYFAYKGGKGFYNLSSADIKATKFITSNLVADSDFSIFATIENSNLSKVINEKIGNNEFKTGIKDFSKYTAMGASTTYVMNEPLKDGSLRLHIKSATSQSGSVCIVKKDGLKFTILDKKTINFVVGENLVDMNYKAIGDGTEYITTTGSINYANSGGNGLFSLSSGSSVGNINDSFNGDDHTNWTTDLGIYVEYKGELSEKYDDLSKKISDFTPKLLLTDYTMPKYSEIVDPVGFIGRWFDKTIGGVQTKTTINQGSELYFKVKNTKTINVNFVLNTALKTPVFAYSIDGAPMKRQLTTSPTLPPVTNGEHIIRIVVEALDEHEDKWNGEKGVSFNNVTVDSGGTVTGVLPKNRKIMFFGDSITEGIRVLSMDANPNGNSATGAWPFIASEQLNSISYRVGFGASGVTTGGSGYVPPLLQNIDNMTASKTTPYYEPDIVVVNIGTNDGKSTSSNFITQFNTALDRLSIKYSGTPIFVILPFNGAKRSEITTCVSDRTNVYLVDTAGWGVSTTDGVHPNQAGGITAGNKTAEYITSILGKNYFI</sequence>
<dbReference type="KEGG" id="vg:19735911"/>
<dbReference type="Proteomes" id="UP000201442">
    <property type="component" value="Segment"/>
</dbReference>
<dbReference type="EMBL" id="KC013026">
    <property type="protein sequence ID" value="AFY98407.1"/>
    <property type="molecule type" value="Genomic_DNA"/>
</dbReference>
<dbReference type="Gene3D" id="3.40.50.1110">
    <property type="entry name" value="SGNH hydrolase"/>
    <property type="match status" value="1"/>
</dbReference>
<organism evidence="2 3">
    <name type="scientific">Leuconostoc phage LN25</name>
    <dbReference type="NCBI Taxonomy" id="1262518"/>
    <lineage>
        <taxon>Viruses</taxon>
        <taxon>Duplodnaviria</taxon>
        <taxon>Heunggongvirae</taxon>
        <taxon>Uroviricota</taxon>
        <taxon>Caudoviricetes</taxon>
        <taxon>Mccleskeyvirinae</taxon>
        <taxon>Unaquatrovirus</taxon>
        <taxon>Unaquatrovirus LN25</taxon>
    </lineage>
</organism>
<evidence type="ECO:0000313" key="2">
    <source>
        <dbReference type="EMBL" id="AFY98407.1"/>
    </source>
</evidence>
<accession>A0A059PAK3</accession>
<dbReference type="OrthoDB" id="622at10239"/>
<dbReference type="RefSeq" id="YP_009044798.1">
    <property type="nucleotide sequence ID" value="NC_024386.1"/>
</dbReference>
<evidence type="ECO:0000259" key="1">
    <source>
        <dbReference type="Pfam" id="PF13472"/>
    </source>
</evidence>
<evidence type="ECO:0000313" key="3">
    <source>
        <dbReference type="Proteomes" id="UP000201442"/>
    </source>
</evidence>
<proteinExistence type="predicted"/>
<dbReference type="GeneID" id="19735911"/>
<reference evidence="2 3" key="1">
    <citation type="journal article" date="2014" name="Int. J. Food Microbiol.">
        <title>Sequence and comparative analysis of Leuconostoc dairy bacteriophages.</title>
        <authorList>
            <person name="Kot W."/>
            <person name="Hansen L.H."/>
            <person name="Neve H."/>
            <person name="Hammer K."/>
            <person name="Jacobsen S."/>
            <person name="Pedersen P.D."/>
            <person name="Sorensen S.J."/>
            <person name="Heller K.J."/>
            <person name="Vogensen F.K."/>
        </authorList>
    </citation>
    <scope>NUCLEOTIDE SEQUENCE [LARGE SCALE GENOMIC DNA]</scope>
</reference>
<feature type="domain" description="SGNH hydrolase-type esterase" evidence="1">
    <location>
        <begin position="479"/>
        <end position="642"/>
    </location>
</feature>
<name>A0A059PAK3_9CAUD</name>
<keyword evidence="3" id="KW-1185">Reference proteome</keyword>